<dbReference type="AlphaFoldDB" id="H6LHT7"/>
<keyword evidence="3" id="KW-0949">S-adenosyl-L-methionine</keyword>
<proteinExistence type="predicted"/>
<dbReference type="eggNOG" id="COG1242">
    <property type="taxonomic scope" value="Bacteria"/>
</dbReference>
<dbReference type="PANTHER" id="PTHR11135:SF1">
    <property type="entry name" value="PROTEIN YHCC"/>
    <property type="match status" value="1"/>
</dbReference>
<keyword evidence="9" id="KW-1185">Reference proteome</keyword>
<dbReference type="PROSITE" id="PS51918">
    <property type="entry name" value="RADICAL_SAM"/>
    <property type="match status" value="1"/>
</dbReference>
<dbReference type="OrthoDB" id="9801689at2"/>
<dbReference type="GO" id="GO:0003824">
    <property type="term" value="F:catalytic activity"/>
    <property type="evidence" value="ECO:0007669"/>
    <property type="project" value="InterPro"/>
</dbReference>
<keyword evidence="5" id="KW-0408">Iron</keyword>
<dbReference type="SFLD" id="SFLDS00029">
    <property type="entry name" value="Radical_SAM"/>
    <property type="match status" value="1"/>
</dbReference>
<dbReference type="KEGG" id="awo:Awo_c16850"/>
<reference evidence="9" key="1">
    <citation type="submission" date="2011-07" db="EMBL/GenBank/DDBJ databases">
        <title>Complete genome sequence of Acetobacterium woodii.</title>
        <authorList>
            <person name="Poehlein A."/>
            <person name="Schmidt S."/>
            <person name="Kaster A.-K."/>
            <person name="Goenrich M."/>
            <person name="Vollmers J."/>
            <person name="Thuermer A."/>
            <person name="Gottschalk G."/>
            <person name="Thauer R.K."/>
            <person name="Daniel R."/>
            <person name="Mueller V."/>
        </authorList>
    </citation>
    <scope>NUCLEOTIDE SEQUENCE [LARGE SCALE GENOMIC DNA]</scope>
    <source>
        <strain evidence="9">ATCC 29683 / DSM 1030 / JCM 2381 / KCTC 1655 / WB1</strain>
    </source>
</reference>
<dbReference type="InterPro" id="IPR007197">
    <property type="entry name" value="rSAM"/>
</dbReference>
<evidence type="ECO:0000256" key="3">
    <source>
        <dbReference type="ARBA" id="ARBA00022691"/>
    </source>
</evidence>
<evidence type="ECO:0000313" key="9">
    <source>
        <dbReference type="Proteomes" id="UP000007177"/>
    </source>
</evidence>
<evidence type="ECO:0000256" key="1">
    <source>
        <dbReference type="ARBA" id="ARBA00001966"/>
    </source>
</evidence>
<evidence type="ECO:0000259" key="7">
    <source>
        <dbReference type="PROSITE" id="PS51918"/>
    </source>
</evidence>
<comment type="cofactor">
    <cofactor evidence="1">
        <name>[4Fe-4S] cluster</name>
        <dbReference type="ChEBI" id="CHEBI:49883"/>
    </cofactor>
</comment>
<dbReference type="NCBIfam" id="TIGR01212">
    <property type="entry name" value="TIGR01212 family radical SAM protein"/>
    <property type="match status" value="1"/>
</dbReference>
<dbReference type="InterPro" id="IPR058240">
    <property type="entry name" value="rSAM_sf"/>
</dbReference>
<evidence type="ECO:0000256" key="5">
    <source>
        <dbReference type="ARBA" id="ARBA00023004"/>
    </source>
</evidence>
<evidence type="ECO:0000256" key="4">
    <source>
        <dbReference type="ARBA" id="ARBA00022723"/>
    </source>
</evidence>
<dbReference type="Pfam" id="PF16199">
    <property type="entry name" value="Radical_SAM_C"/>
    <property type="match status" value="1"/>
</dbReference>
<dbReference type="InterPro" id="IPR032432">
    <property type="entry name" value="Radical_SAM_C"/>
</dbReference>
<gene>
    <name evidence="8" type="ordered locus">Awo_c16850</name>
</gene>
<dbReference type="Pfam" id="PF04055">
    <property type="entry name" value="Radical_SAM"/>
    <property type="match status" value="1"/>
</dbReference>
<dbReference type="Proteomes" id="UP000007177">
    <property type="component" value="Chromosome"/>
</dbReference>
<protein>
    <submittedName>
        <fullName evidence="8">Putative radical SAM protein</fullName>
    </submittedName>
</protein>
<accession>H6LHT7</accession>
<dbReference type="EMBL" id="CP002987">
    <property type="protein sequence ID" value="AFA48467.1"/>
    <property type="molecule type" value="Genomic_DNA"/>
</dbReference>
<dbReference type="InterPro" id="IPR006638">
    <property type="entry name" value="Elp3/MiaA/NifB-like_rSAM"/>
</dbReference>
<dbReference type="SUPFAM" id="SSF102114">
    <property type="entry name" value="Radical SAM enzymes"/>
    <property type="match status" value="1"/>
</dbReference>
<dbReference type="Gene3D" id="3.80.30.20">
    <property type="entry name" value="tm_1862 like domain"/>
    <property type="match status" value="1"/>
</dbReference>
<organism evidence="8 9">
    <name type="scientific">Acetobacterium woodii (strain ATCC 29683 / DSM 1030 / JCM 2381 / KCTC 1655 / WB1)</name>
    <dbReference type="NCBI Taxonomy" id="931626"/>
    <lineage>
        <taxon>Bacteria</taxon>
        <taxon>Bacillati</taxon>
        <taxon>Bacillota</taxon>
        <taxon>Clostridia</taxon>
        <taxon>Eubacteriales</taxon>
        <taxon>Eubacteriaceae</taxon>
        <taxon>Acetobacterium</taxon>
    </lineage>
</organism>
<keyword evidence="4" id="KW-0479">Metal-binding</keyword>
<reference evidence="8 9" key="2">
    <citation type="journal article" date="2012" name="PLoS ONE">
        <title>An ancient pathway combining carbon dioxide fixation with the generation and utilization of a sodium ion gradient for ATP synthesis.</title>
        <authorList>
            <person name="Poehlein A."/>
            <person name="Schmidt S."/>
            <person name="Kaster A.K."/>
            <person name="Goenrich M."/>
            <person name="Vollmers J."/>
            <person name="Thurmer A."/>
            <person name="Bertsch J."/>
            <person name="Schuchmann K."/>
            <person name="Voigt B."/>
            <person name="Hecker M."/>
            <person name="Daniel R."/>
            <person name="Thauer R.K."/>
            <person name="Gottschalk G."/>
            <person name="Muller V."/>
        </authorList>
    </citation>
    <scope>NUCLEOTIDE SEQUENCE [LARGE SCALE GENOMIC DNA]</scope>
    <source>
        <strain evidence="9">ATCC 29683 / DSM 1030 / JCM 2381 / KCTC 1655 / WB1</strain>
    </source>
</reference>
<dbReference type="HOGENOM" id="CLU_060920_0_0_9"/>
<dbReference type="STRING" id="931626.Awo_c16850"/>
<sequence length="306" mass="35661">MTDNRYNIYSVWLKKRYGEKVYKLPISIPVTCPNRDGSKGIGGCIYCGEKGGGNESLSDQLSVSEQIKKNMAYIGKRYNAKKFIAYFQSFSNTYCELTDFESWVKEAIWPDVVEIAISTRPDCITDDQLKFLQMIKKEKNIEVTIELGLQSVNERTLKIIRRGHTLDDYLKTMERIKEAELLSCTHMILDLPWDQEDDVVNAAKILSEKGTDFVKCHSLYVEKNTILKKWYDEKKLVLLSKEDYILRAILFLEHLDPNIVIERLIGRTPKEDSVITNWNTSWWKIKDELDAQMKQENNYQGRKFLG</sequence>
<dbReference type="SFLD" id="SFLDG01091">
    <property type="entry name" value="uncharacterized_CHP01210-like"/>
    <property type="match status" value="1"/>
</dbReference>
<dbReference type="SMART" id="SM00729">
    <property type="entry name" value="Elp3"/>
    <property type="match status" value="1"/>
</dbReference>
<dbReference type="GO" id="GO:0051539">
    <property type="term" value="F:4 iron, 4 sulfur cluster binding"/>
    <property type="evidence" value="ECO:0007669"/>
    <property type="project" value="UniProtKB-KW"/>
</dbReference>
<evidence type="ECO:0000313" key="8">
    <source>
        <dbReference type="EMBL" id="AFA48467.1"/>
    </source>
</evidence>
<dbReference type="InterPro" id="IPR023404">
    <property type="entry name" value="rSAM_horseshoe"/>
</dbReference>
<evidence type="ECO:0000256" key="2">
    <source>
        <dbReference type="ARBA" id="ARBA00022485"/>
    </source>
</evidence>
<keyword evidence="2" id="KW-0004">4Fe-4S</keyword>
<dbReference type="GO" id="GO:0046872">
    <property type="term" value="F:metal ion binding"/>
    <property type="evidence" value="ECO:0007669"/>
    <property type="project" value="UniProtKB-KW"/>
</dbReference>
<evidence type="ECO:0000256" key="6">
    <source>
        <dbReference type="ARBA" id="ARBA00023014"/>
    </source>
</evidence>
<dbReference type="InterPro" id="IPR005911">
    <property type="entry name" value="YhcC-like"/>
</dbReference>
<dbReference type="InterPro" id="IPR039661">
    <property type="entry name" value="ELP3"/>
</dbReference>
<feature type="domain" description="Radical SAM core" evidence="7">
    <location>
        <begin position="16"/>
        <end position="256"/>
    </location>
</feature>
<dbReference type="SFLD" id="SFLDG01086">
    <property type="entry name" value="elongater_protein-like"/>
    <property type="match status" value="1"/>
</dbReference>
<name>H6LHT7_ACEWD</name>
<dbReference type="PANTHER" id="PTHR11135">
    <property type="entry name" value="HISTONE ACETYLTRANSFERASE-RELATED"/>
    <property type="match status" value="1"/>
</dbReference>
<dbReference type="RefSeq" id="WP_014356070.1">
    <property type="nucleotide sequence ID" value="NC_016894.1"/>
</dbReference>
<keyword evidence="6" id="KW-0411">Iron-sulfur</keyword>